<protein>
    <recommendedName>
        <fullName evidence="4">Lipoprotein LpqS</fullName>
    </recommendedName>
</protein>
<keyword evidence="1" id="KW-0732">Signal</keyword>
<dbReference type="Proteomes" id="UP001501417">
    <property type="component" value="Unassembled WGS sequence"/>
</dbReference>
<gene>
    <name evidence="2" type="ORF">GCM10023161_42300</name>
</gene>
<evidence type="ECO:0000313" key="3">
    <source>
        <dbReference type="Proteomes" id="UP001501417"/>
    </source>
</evidence>
<sequence>MRFRTAMATMATAVAMLLGVAAHCPALRPAPPTYQEPHVLLTSAGDNQSLKVASLHVRADGSVRTCPAKALALPALPQPSTALAALGVVTVLAALAGPLAQRVAPTGRGPPRGPKTYLTGQGVLTRFCLARR</sequence>
<reference evidence="3" key="1">
    <citation type="journal article" date="2019" name="Int. J. Syst. Evol. Microbiol.">
        <title>The Global Catalogue of Microorganisms (GCM) 10K type strain sequencing project: providing services to taxonomists for standard genome sequencing and annotation.</title>
        <authorList>
            <consortium name="The Broad Institute Genomics Platform"/>
            <consortium name="The Broad Institute Genome Sequencing Center for Infectious Disease"/>
            <person name="Wu L."/>
            <person name="Ma J."/>
        </authorList>
    </citation>
    <scope>NUCLEOTIDE SEQUENCE [LARGE SCALE GENOMIC DNA]</scope>
    <source>
        <strain evidence="3">JCM 17782</strain>
    </source>
</reference>
<evidence type="ECO:0008006" key="4">
    <source>
        <dbReference type="Google" id="ProtNLM"/>
    </source>
</evidence>
<dbReference type="Pfam" id="PF26327">
    <property type="entry name" value="LpqS"/>
    <property type="match status" value="1"/>
</dbReference>
<feature type="chain" id="PRO_5046810962" description="Lipoprotein LpqS" evidence="1">
    <location>
        <begin position="27"/>
        <end position="132"/>
    </location>
</feature>
<dbReference type="InterPro" id="IPR058714">
    <property type="entry name" value="LpqS"/>
</dbReference>
<accession>A0ABP8F344</accession>
<evidence type="ECO:0000256" key="1">
    <source>
        <dbReference type="SAM" id="SignalP"/>
    </source>
</evidence>
<organism evidence="2 3">
    <name type="scientific">Mycobacterium paraffinicum</name>
    <dbReference type="NCBI Taxonomy" id="53378"/>
    <lineage>
        <taxon>Bacteria</taxon>
        <taxon>Bacillati</taxon>
        <taxon>Actinomycetota</taxon>
        <taxon>Actinomycetes</taxon>
        <taxon>Mycobacteriales</taxon>
        <taxon>Mycobacteriaceae</taxon>
        <taxon>Mycobacterium</taxon>
    </lineage>
</organism>
<dbReference type="EMBL" id="BAABGF010000047">
    <property type="protein sequence ID" value="GAA4293723.1"/>
    <property type="molecule type" value="Genomic_DNA"/>
</dbReference>
<keyword evidence="3" id="KW-1185">Reference proteome</keyword>
<name>A0ABP8F344_9MYCO</name>
<comment type="caution">
    <text evidence="2">The sequence shown here is derived from an EMBL/GenBank/DDBJ whole genome shotgun (WGS) entry which is preliminary data.</text>
</comment>
<evidence type="ECO:0000313" key="2">
    <source>
        <dbReference type="EMBL" id="GAA4293723.1"/>
    </source>
</evidence>
<feature type="signal peptide" evidence="1">
    <location>
        <begin position="1"/>
        <end position="26"/>
    </location>
</feature>
<proteinExistence type="predicted"/>